<dbReference type="SUPFAM" id="SSF50685">
    <property type="entry name" value="Barwin-like endoglucanases"/>
    <property type="match status" value="1"/>
</dbReference>
<feature type="compositionally biased region" description="Polar residues" evidence="5">
    <location>
        <begin position="24"/>
        <end position="35"/>
    </location>
</feature>
<dbReference type="PANTHER" id="PTHR34183:SF8">
    <property type="entry name" value="ENDOLYTIC PEPTIDOGLYCAN TRANSGLYCOSYLASE RLPA-RELATED"/>
    <property type="match status" value="1"/>
</dbReference>
<keyword evidence="3" id="KW-0732">Signal</keyword>
<comment type="caution">
    <text evidence="7">The sequence shown here is derived from an EMBL/GenBank/DDBJ whole genome shotgun (WGS) entry which is preliminary data.</text>
</comment>
<feature type="chain" id="PRO_5016186723" description="Probable endolytic peptidoglycan transglycosylase RlpA" evidence="3">
    <location>
        <begin position="27"/>
        <end position="342"/>
    </location>
</feature>
<dbReference type="HAMAP" id="MF_02071">
    <property type="entry name" value="RlpA"/>
    <property type="match status" value="1"/>
</dbReference>
<dbReference type="Proteomes" id="UP000249081">
    <property type="component" value="Unassembled WGS sequence"/>
</dbReference>
<dbReference type="GO" id="GO:0008932">
    <property type="term" value="F:lytic endotransglycosylase activity"/>
    <property type="evidence" value="ECO:0007669"/>
    <property type="project" value="UniProtKB-UniRule"/>
</dbReference>
<evidence type="ECO:0000313" key="8">
    <source>
        <dbReference type="Proteomes" id="UP000249081"/>
    </source>
</evidence>
<accession>A0A2W4XHW0</accession>
<dbReference type="CDD" id="cd22268">
    <property type="entry name" value="DPBB_RlpA-like"/>
    <property type="match status" value="1"/>
</dbReference>
<protein>
    <recommendedName>
        <fullName evidence="3">Probable endolytic peptidoglycan transglycosylase RlpA</fullName>
        <ecNumber evidence="3">4.2.2.-</ecNumber>
    </recommendedName>
</protein>
<dbReference type="InterPro" id="IPR012997">
    <property type="entry name" value="RplA"/>
</dbReference>
<feature type="signal peptide" evidence="3">
    <location>
        <begin position="1"/>
        <end position="26"/>
    </location>
</feature>
<evidence type="ECO:0000256" key="5">
    <source>
        <dbReference type="SAM" id="MobiDB-lite"/>
    </source>
</evidence>
<dbReference type="AlphaFoldDB" id="A0A2W4XHW0"/>
<sequence precursor="true">MKHSLLGGLTVAVAMSAFGAPLPSQAQDTSASGLSRDTEAEHHADALSISQETLLQPADPGVLVDADPSNPETDKPESALLIQPSDETESAVDLATVYPHALDTRQAATLYIRSIPVVTVLGDELETLSASSSPAAGSPDHEAPAKRASEILAHLQELAADGDAADIKARWDSEDNAFVVAWGTEAILTLDDQTILPDTTRNPGEDALQVANRLRRLLGDAPPLARVEGLPQPSAPDRRIGIVTSTLSGMASWYGPGFHGRRSASGEVFNQNALTAAHRTLPFGTQVRVTSLASGQSVVVRINDRGPFGHGRVIDLSAAAAAQIGLRASGVGRVQLEVLSAQ</sequence>
<name>A0A2W4XHW0_9CYAN</name>
<feature type="region of interest" description="Disordered" evidence="5">
    <location>
        <begin position="23"/>
        <end position="42"/>
    </location>
</feature>
<dbReference type="NCBIfam" id="TIGR00413">
    <property type="entry name" value="rlpA"/>
    <property type="match status" value="1"/>
</dbReference>
<keyword evidence="1 3" id="KW-0456">Lyase</keyword>
<evidence type="ECO:0000313" key="7">
    <source>
        <dbReference type="EMBL" id="PZO35411.1"/>
    </source>
</evidence>
<reference evidence="8" key="1">
    <citation type="submission" date="2018-04" db="EMBL/GenBank/DDBJ databases">
        <authorList>
            <person name="Cornet L."/>
        </authorList>
    </citation>
    <scope>NUCLEOTIDE SEQUENCE [LARGE SCALE GENOMIC DNA]</scope>
</reference>
<dbReference type="Gene3D" id="2.40.40.10">
    <property type="entry name" value="RlpA-like domain"/>
    <property type="match status" value="1"/>
</dbReference>
<evidence type="ECO:0000259" key="6">
    <source>
        <dbReference type="Pfam" id="PF03330"/>
    </source>
</evidence>
<evidence type="ECO:0000256" key="2">
    <source>
        <dbReference type="ARBA" id="ARBA00023316"/>
    </source>
</evidence>
<feature type="domain" description="RlpA-like protein double-psi beta-barrel" evidence="6">
    <location>
        <begin position="248"/>
        <end position="335"/>
    </location>
</feature>
<proteinExistence type="inferred from homology"/>
<comment type="similarity">
    <text evidence="3 4">Belongs to the RlpA family.</text>
</comment>
<keyword evidence="2 3" id="KW-0961">Cell wall biogenesis/degradation</keyword>
<organism evidence="7 8">
    <name type="scientific">Shackletoniella antarctica</name>
    <dbReference type="NCBI Taxonomy" id="268115"/>
    <lineage>
        <taxon>Bacteria</taxon>
        <taxon>Bacillati</taxon>
        <taxon>Cyanobacteriota</taxon>
        <taxon>Cyanophyceae</taxon>
        <taxon>Oculatellales</taxon>
        <taxon>Oculatellaceae</taxon>
        <taxon>Shackletoniella</taxon>
    </lineage>
</organism>
<reference evidence="7 8" key="2">
    <citation type="submission" date="2018-06" db="EMBL/GenBank/DDBJ databases">
        <title>Metagenomic assembly of (sub)arctic Cyanobacteria and their associated microbiome from non-axenic cultures.</title>
        <authorList>
            <person name="Baurain D."/>
        </authorList>
    </citation>
    <scope>NUCLEOTIDE SEQUENCE [LARGE SCALE GENOMIC DNA]</scope>
    <source>
        <strain evidence="7">ULC041bin1</strain>
    </source>
</reference>
<dbReference type="InterPro" id="IPR036908">
    <property type="entry name" value="RlpA-like_sf"/>
</dbReference>
<dbReference type="EMBL" id="QBMN01000169">
    <property type="protein sequence ID" value="PZO35411.1"/>
    <property type="molecule type" value="Genomic_DNA"/>
</dbReference>
<comment type="function">
    <text evidence="3">Lytic transglycosylase with a strong preference for naked glycan strands that lack stem peptides.</text>
</comment>
<dbReference type="PANTHER" id="PTHR34183">
    <property type="entry name" value="ENDOLYTIC PEPTIDOGLYCAN TRANSGLYCOSYLASE RLPA"/>
    <property type="match status" value="1"/>
</dbReference>
<gene>
    <name evidence="3" type="primary">rlpA</name>
    <name evidence="7" type="ORF">DCF17_18730</name>
</gene>
<evidence type="ECO:0000256" key="4">
    <source>
        <dbReference type="RuleBase" id="RU003495"/>
    </source>
</evidence>
<dbReference type="GO" id="GO:0000270">
    <property type="term" value="P:peptidoglycan metabolic process"/>
    <property type="evidence" value="ECO:0007669"/>
    <property type="project" value="UniProtKB-UniRule"/>
</dbReference>
<evidence type="ECO:0000256" key="1">
    <source>
        <dbReference type="ARBA" id="ARBA00023239"/>
    </source>
</evidence>
<dbReference type="InterPro" id="IPR009009">
    <property type="entry name" value="RlpA-like_DPBB"/>
</dbReference>
<dbReference type="EC" id="4.2.2.-" evidence="3"/>
<dbReference type="Pfam" id="PF03330">
    <property type="entry name" value="DPBB_1"/>
    <property type="match status" value="1"/>
</dbReference>
<dbReference type="GO" id="GO:0071555">
    <property type="term" value="P:cell wall organization"/>
    <property type="evidence" value="ECO:0007669"/>
    <property type="project" value="UniProtKB-KW"/>
</dbReference>
<evidence type="ECO:0000256" key="3">
    <source>
        <dbReference type="HAMAP-Rule" id="MF_02071"/>
    </source>
</evidence>
<dbReference type="InterPro" id="IPR034718">
    <property type="entry name" value="RlpA"/>
</dbReference>